<dbReference type="Gene3D" id="3.40.640.10">
    <property type="entry name" value="Type I PLP-dependent aspartate aminotransferase-like (Major domain)"/>
    <property type="match status" value="1"/>
</dbReference>
<accession>A0ABS9ZU90</accession>
<dbReference type="NCBIfam" id="NF004856">
    <property type="entry name" value="PRK06209.1"/>
    <property type="match status" value="1"/>
</dbReference>
<protein>
    <submittedName>
        <fullName evidence="4">Glutamate-1-semialdehyde 2,1-aminomutase</fullName>
        <ecNumber evidence="4">5.4.3.8</ecNumber>
    </submittedName>
</protein>
<evidence type="ECO:0000313" key="5">
    <source>
        <dbReference type="Proteomes" id="UP001165460"/>
    </source>
</evidence>
<dbReference type="RefSeq" id="WP_243358450.1">
    <property type="nucleotide sequence ID" value="NZ_JALGBH010000001.1"/>
</dbReference>
<dbReference type="PANTHER" id="PTHR43713:SF3">
    <property type="entry name" value="GLUTAMATE-1-SEMIALDEHYDE 2,1-AMINOMUTASE 1, CHLOROPLASTIC-RELATED"/>
    <property type="match status" value="1"/>
</dbReference>
<gene>
    <name evidence="4" type="ORF">MMF97_02195</name>
</gene>
<dbReference type="Gene3D" id="3.90.1150.10">
    <property type="entry name" value="Aspartate Aminotransferase, domain 1"/>
    <property type="match status" value="1"/>
</dbReference>
<dbReference type="GO" id="GO:0042286">
    <property type="term" value="F:glutamate-1-semialdehyde 2,1-aminomutase activity"/>
    <property type="evidence" value="ECO:0007669"/>
    <property type="project" value="UniProtKB-EC"/>
</dbReference>
<evidence type="ECO:0000313" key="4">
    <source>
        <dbReference type="EMBL" id="MCJ0741504.1"/>
    </source>
</evidence>
<evidence type="ECO:0000256" key="3">
    <source>
        <dbReference type="RuleBase" id="RU003560"/>
    </source>
</evidence>
<comment type="cofactor">
    <cofactor evidence="1">
        <name>pyridoxal 5'-phosphate</name>
        <dbReference type="ChEBI" id="CHEBI:597326"/>
    </cofactor>
</comment>
<comment type="caution">
    <text evidence="4">The sequence shown here is derived from an EMBL/GenBank/DDBJ whole genome shotgun (WGS) entry which is preliminary data.</text>
</comment>
<dbReference type="SUPFAM" id="SSF53383">
    <property type="entry name" value="PLP-dependent transferases"/>
    <property type="match status" value="1"/>
</dbReference>
<dbReference type="Pfam" id="PF00202">
    <property type="entry name" value="Aminotran_3"/>
    <property type="match status" value="1"/>
</dbReference>
<dbReference type="EMBL" id="JALGBH010000001">
    <property type="protein sequence ID" value="MCJ0741504.1"/>
    <property type="molecule type" value="Genomic_DNA"/>
</dbReference>
<proteinExistence type="inferred from homology"/>
<name>A0ABS9ZU90_9SPHI</name>
<keyword evidence="5" id="KW-1185">Reference proteome</keyword>
<dbReference type="InterPro" id="IPR015421">
    <property type="entry name" value="PyrdxlP-dep_Trfase_major"/>
</dbReference>
<dbReference type="InterPro" id="IPR015422">
    <property type="entry name" value="PyrdxlP-dep_Trfase_small"/>
</dbReference>
<dbReference type="InterPro" id="IPR015424">
    <property type="entry name" value="PyrdxlP-dep_Trfase"/>
</dbReference>
<comment type="similarity">
    <text evidence="3">Belongs to the class-III pyridoxal-phosphate-dependent aminotransferase family.</text>
</comment>
<keyword evidence="2 3" id="KW-0663">Pyridoxal phosphate</keyword>
<dbReference type="PANTHER" id="PTHR43713">
    <property type="entry name" value="GLUTAMATE-1-SEMIALDEHYDE 2,1-AMINOMUTASE"/>
    <property type="match status" value="1"/>
</dbReference>
<reference evidence="4" key="1">
    <citation type="submission" date="2022-03" db="EMBL/GenBank/DDBJ databases">
        <authorList>
            <person name="Woo C.Y."/>
        </authorList>
    </citation>
    <scope>NUCLEOTIDE SEQUENCE</scope>
    <source>
        <strain evidence="4">CYS-01</strain>
    </source>
</reference>
<evidence type="ECO:0000256" key="2">
    <source>
        <dbReference type="ARBA" id="ARBA00022898"/>
    </source>
</evidence>
<dbReference type="EC" id="5.4.3.8" evidence="4"/>
<keyword evidence="4" id="KW-0413">Isomerase</keyword>
<sequence length="432" mass="48132">MDEQYSKKLHDLIPGGAHTYSRGDDQFPSNAPSILERGEGAYVYDPNGKKYLDYGMGLRSVNIGYGNKEIADACYQEIMKGNNLTRASITELRAAELITDLIPAVEMVKFAKHGSTVTTAAVKLARAYTGKKYIAIPAEQPFFSFDDWFIGSTVMDRGIPEEGGKYTLRFNYNNIASLHELFDKYPGEIAAVMLEATTTVEPQNDFLHQVKSLCHQNGAVFIIDEMITGFRWDLRGAQTYFNIEPDLCTFGKAMANGFAVAALGGKREIMKIGGILEEGAERLFLTSTTHGAEMSALGAFIKTVEILQRDNVVNHFWQFGEQLKTGMNNIAKDLGLEHNFMVEGYACSPNYVVKDNNGNVSLPLRTLYAQEMVSNGVLMPYLALSYAHQQEELELTLNAVRNSLEVIKKAVDGDINEYLKSKVIKPVFRKYN</sequence>
<evidence type="ECO:0000256" key="1">
    <source>
        <dbReference type="ARBA" id="ARBA00001933"/>
    </source>
</evidence>
<organism evidence="4 5">
    <name type="scientific">Pedobacter montanisoli</name>
    <dbReference type="NCBI Taxonomy" id="2923277"/>
    <lineage>
        <taxon>Bacteria</taxon>
        <taxon>Pseudomonadati</taxon>
        <taxon>Bacteroidota</taxon>
        <taxon>Sphingobacteriia</taxon>
        <taxon>Sphingobacteriales</taxon>
        <taxon>Sphingobacteriaceae</taxon>
        <taxon>Pedobacter</taxon>
    </lineage>
</organism>
<dbReference type="Proteomes" id="UP001165460">
    <property type="component" value="Unassembled WGS sequence"/>
</dbReference>
<dbReference type="InterPro" id="IPR005814">
    <property type="entry name" value="Aminotrans_3"/>
</dbReference>